<name>A0A5B7KBG3_PORTR</name>
<reference evidence="1 2" key="1">
    <citation type="submission" date="2019-05" db="EMBL/GenBank/DDBJ databases">
        <title>Another draft genome of Portunus trituberculatus and its Hox gene families provides insights of decapod evolution.</title>
        <authorList>
            <person name="Jeong J.-H."/>
            <person name="Song I."/>
            <person name="Kim S."/>
            <person name="Choi T."/>
            <person name="Kim D."/>
            <person name="Ryu S."/>
            <person name="Kim W."/>
        </authorList>
    </citation>
    <scope>NUCLEOTIDE SEQUENCE [LARGE SCALE GENOMIC DNA]</scope>
    <source>
        <tissue evidence="1">Muscle</tissue>
    </source>
</reference>
<proteinExistence type="predicted"/>
<dbReference type="EMBL" id="VSRR010129067">
    <property type="protein sequence ID" value="MPD01905.1"/>
    <property type="molecule type" value="Genomic_DNA"/>
</dbReference>
<accession>A0A5B7KBG3</accession>
<dbReference type="Proteomes" id="UP000324222">
    <property type="component" value="Unassembled WGS sequence"/>
</dbReference>
<evidence type="ECO:0000313" key="1">
    <source>
        <dbReference type="EMBL" id="MPD01905.1"/>
    </source>
</evidence>
<dbReference type="AlphaFoldDB" id="A0A5B7KBG3"/>
<protein>
    <submittedName>
        <fullName evidence="1">Uncharacterized protein</fullName>
    </submittedName>
</protein>
<sequence length="71" mass="8024">MEEEEVEVEVEIQKKYASGNERTKAGVPRGMTHRCYGQKSACPAILESVPAVWLASVPKFRIRLTLLLEIH</sequence>
<organism evidence="1 2">
    <name type="scientific">Portunus trituberculatus</name>
    <name type="common">Swimming crab</name>
    <name type="synonym">Neptunus trituberculatus</name>
    <dbReference type="NCBI Taxonomy" id="210409"/>
    <lineage>
        <taxon>Eukaryota</taxon>
        <taxon>Metazoa</taxon>
        <taxon>Ecdysozoa</taxon>
        <taxon>Arthropoda</taxon>
        <taxon>Crustacea</taxon>
        <taxon>Multicrustacea</taxon>
        <taxon>Malacostraca</taxon>
        <taxon>Eumalacostraca</taxon>
        <taxon>Eucarida</taxon>
        <taxon>Decapoda</taxon>
        <taxon>Pleocyemata</taxon>
        <taxon>Brachyura</taxon>
        <taxon>Eubrachyura</taxon>
        <taxon>Portunoidea</taxon>
        <taxon>Portunidae</taxon>
        <taxon>Portuninae</taxon>
        <taxon>Portunus</taxon>
    </lineage>
</organism>
<evidence type="ECO:0000313" key="2">
    <source>
        <dbReference type="Proteomes" id="UP000324222"/>
    </source>
</evidence>
<comment type="caution">
    <text evidence="1">The sequence shown here is derived from an EMBL/GenBank/DDBJ whole genome shotgun (WGS) entry which is preliminary data.</text>
</comment>
<keyword evidence="2" id="KW-1185">Reference proteome</keyword>
<gene>
    <name evidence="1" type="ORF">E2C01_097454</name>
</gene>